<dbReference type="Proteomes" id="UP001146793">
    <property type="component" value="Unassembled WGS sequence"/>
</dbReference>
<feature type="region of interest" description="Disordered" evidence="2">
    <location>
        <begin position="257"/>
        <end position="281"/>
    </location>
</feature>
<feature type="region of interest" description="Disordered" evidence="2">
    <location>
        <begin position="206"/>
        <end position="237"/>
    </location>
</feature>
<gene>
    <name evidence="3" type="ORF">M0812_26174</name>
</gene>
<name>A0AAV7Y9Z2_9EUKA</name>
<proteinExistence type="predicted"/>
<evidence type="ECO:0000256" key="1">
    <source>
        <dbReference type="SAM" id="Coils"/>
    </source>
</evidence>
<evidence type="ECO:0000313" key="3">
    <source>
        <dbReference type="EMBL" id="KAJ3426608.1"/>
    </source>
</evidence>
<evidence type="ECO:0000313" key="4">
    <source>
        <dbReference type="Proteomes" id="UP001146793"/>
    </source>
</evidence>
<evidence type="ECO:0000256" key="2">
    <source>
        <dbReference type="SAM" id="MobiDB-lite"/>
    </source>
</evidence>
<feature type="compositionally biased region" description="Basic and acidic residues" evidence="2">
    <location>
        <begin position="206"/>
        <end position="224"/>
    </location>
</feature>
<comment type="caution">
    <text evidence="3">The sequence shown here is derived from an EMBL/GenBank/DDBJ whole genome shotgun (WGS) entry which is preliminary data.</text>
</comment>
<sequence length="442" mass="52440">MEIENEAKIFPIYNSNTRFFVKEWEEEIKAKKLPKYPKKNSQNPWQIGYLIHRISQKSLNDQSFFLNFLKLLTDLQKQMNITTKNGVQSPSQKKSLVSLQKQHFEISDLIELQRKNFNKKIYTLENLLNQRLLQLEDFNEERDRIAIESRKLKKKQFTLKEELEKLKKTVLLLEIKNLKLQNFQKKIKKLQDNTKKEEIKTHGLKKVKSEHNFNRNDFFKSNDKKKQKNSKSQIANTTIGDKVTDKTSQIQINKTDLVKKKKKKKKKNKNPQVERVQGKYGTVSKKGNTQFWFGKKKENLTEVTKKTKEKTVRIGETKKRLRSRSISINPNALNYQKNQVILSRLRSGSVYQKKEINKENDDFSLKSKITSKKAKSQNEKSKTTNKKAKNQKENKNHNKKKQKQKKKQKKKKKKKKKNISLFKSPIWPRMKKSKSFTGKQLK</sequence>
<protein>
    <submittedName>
        <fullName evidence="3">Uncharacterized protein</fullName>
    </submittedName>
</protein>
<dbReference type="EMBL" id="JANTQA010000063">
    <property type="protein sequence ID" value="KAJ3426608.1"/>
    <property type="molecule type" value="Genomic_DNA"/>
</dbReference>
<organism evidence="3 4">
    <name type="scientific">Anaeramoeba flamelloides</name>
    <dbReference type="NCBI Taxonomy" id="1746091"/>
    <lineage>
        <taxon>Eukaryota</taxon>
        <taxon>Metamonada</taxon>
        <taxon>Anaeramoebidae</taxon>
        <taxon>Anaeramoeba</taxon>
    </lineage>
</organism>
<feature type="region of interest" description="Disordered" evidence="2">
    <location>
        <begin position="367"/>
        <end position="442"/>
    </location>
</feature>
<keyword evidence="1" id="KW-0175">Coiled coil</keyword>
<reference evidence="3" key="1">
    <citation type="submission" date="2022-08" db="EMBL/GenBank/DDBJ databases">
        <title>Novel sulphate-reducing endosymbionts in the free-living metamonad Anaeramoeba.</title>
        <authorList>
            <person name="Jerlstrom-Hultqvist J."/>
            <person name="Cepicka I."/>
            <person name="Gallot-Lavallee L."/>
            <person name="Salas-Leiva D."/>
            <person name="Curtis B.A."/>
            <person name="Zahonova K."/>
            <person name="Pipaliya S."/>
            <person name="Dacks J."/>
            <person name="Roger A.J."/>
        </authorList>
    </citation>
    <scope>NUCLEOTIDE SEQUENCE</scope>
    <source>
        <strain evidence="3">Busselton2</strain>
    </source>
</reference>
<feature type="coiled-coil region" evidence="1">
    <location>
        <begin position="135"/>
        <end position="200"/>
    </location>
</feature>
<feature type="compositionally biased region" description="Basic residues" evidence="2">
    <location>
        <begin position="397"/>
        <end position="418"/>
    </location>
</feature>
<feature type="compositionally biased region" description="Basic residues" evidence="2">
    <location>
        <begin position="259"/>
        <end position="269"/>
    </location>
</feature>
<dbReference type="AlphaFoldDB" id="A0AAV7Y9Z2"/>
<accession>A0AAV7Y9Z2</accession>